<dbReference type="AlphaFoldDB" id="A0A9E3HDA5"/>
<reference evidence="1" key="1">
    <citation type="submission" date="2021-05" db="EMBL/GenBank/DDBJ databases">
        <authorList>
            <person name="Pietrasiak N."/>
            <person name="Ward R."/>
            <person name="Stajich J.E."/>
            <person name="Kurbessoian T."/>
        </authorList>
    </citation>
    <scope>NUCLEOTIDE SEQUENCE</scope>
    <source>
        <strain evidence="1">HA4357-MV3</strain>
    </source>
</reference>
<protein>
    <submittedName>
        <fullName evidence="1">Uncharacterized protein</fullName>
    </submittedName>
</protein>
<evidence type="ECO:0000313" key="2">
    <source>
        <dbReference type="Proteomes" id="UP000813215"/>
    </source>
</evidence>
<evidence type="ECO:0000313" key="1">
    <source>
        <dbReference type="EMBL" id="MBW4435484.1"/>
    </source>
</evidence>
<reference evidence="1" key="2">
    <citation type="journal article" date="2022" name="Microbiol. Resour. Announc.">
        <title>Metagenome Sequencing to Explore Phylogenomics of Terrestrial Cyanobacteria.</title>
        <authorList>
            <person name="Ward R.D."/>
            <person name="Stajich J.E."/>
            <person name="Johansen J.R."/>
            <person name="Huntemann M."/>
            <person name="Clum A."/>
            <person name="Foster B."/>
            <person name="Foster B."/>
            <person name="Roux S."/>
            <person name="Palaniappan K."/>
            <person name="Varghese N."/>
            <person name="Mukherjee S."/>
            <person name="Reddy T.B.K."/>
            <person name="Daum C."/>
            <person name="Copeland A."/>
            <person name="Chen I.A."/>
            <person name="Ivanova N.N."/>
            <person name="Kyrpides N.C."/>
            <person name="Shapiro N."/>
            <person name="Eloe-Fadrosh E.A."/>
            <person name="Pietrasiak N."/>
        </authorList>
    </citation>
    <scope>NUCLEOTIDE SEQUENCE</scope>
    <source>
        <strain evidence="1">HA4357-MV3</strain>
    </source>
</reference>
<gene>
    <name evidence="1" type="ORF">KME28_28205</name>
</gene>
<accession>A0A9E3HDA5</accession>
<dbReference type="EMBL" id="JAHHHW010000167">
    <property type="protein sequence ID" value="MBW4435484.1"/>
    <property type="molecule type" value="Genomic_DNA"/>
</dbReference>
<comment type="caution">
    <text evidence="1">The sequence shown here is derived from an EMBL/GenBank/DDBJ whole genome shotgun (WGS) entry which is preliminary data.</text>
</comment>
<dbReference type="Proteomes" id="UP000813215">
    <property type="component" value="Unassembled WGS sequence"/>
</dbReference>
<name>A0A9E3HDA5_9NOST</name>
<proteinExistence type="predicted"/>
<sequence>MLPTLSRNLLNAYAKIAKNLNLIEPRRRQEAKDSQSVRKSYYSQTVQVFL</sequence>
<organism evidence="1 2">
    <name type="scientific">Pelatocladus maniniholoensis HA4357-MV3</name>
    <dbReference type="NCBI Taxonomy" id="1117104"/>
    <lineage>
        <taxon>Bacteria</taxon>
        <taxon>Bacillati</taxon>
        <taxon>Cyanobacteriota</taxon>
        <taxon>Cyanophyceae</taxon>
        <taxon>Nostocales</taxon>
        <taxon>Nostocaceae</taxon>
        <taxon>Pelatocladus</taxon>
    </lineage>
</organism>